<comment type="caution">
    <text evidence="2">The sequence shown here is derived from an EMBL/GenBank/DDBJ whole genome shotgun (WGS) entry which is preliminary data.</text>
</comment>
<dbReference type="PROSITE" id="PS51257">
    <property type="entry name" value="PROKAR_LIPOPROTEIN"/>
    <property type="match status" value="1"/>
</dbReference>
<dbReference type="Gene3D" id="2.60.40.10">
    <property type="entry name" value="Immunoglobulins"/>
    <property type="match status" value="1"/>
</dbReference>
<evidence type="ECO:0000256" key="1">
    <source>
        <dbReference type="SAM" id="MobiDB-lite"/>
    </source>
</evidence>
<dbReference type="Proteomes" id="UP001595710">
    <property type="component" value="Unassembled WGS sequence"/>
</dbReference>
<dbReference type="Gene3D" id="3.30.1910.20">
    <property type="entry name" value="asparaginyl-tRNA synthetase, N-terminal domain"/>
    <property type="match status" value="1"/>
</dbReference>
<name>A0ABV7WT52_9GAMM</name>
<feature type="region of interest" description="Disordered" evidence="1">
    <location>
        <begin position="619"/>
        <end position="640"/>
    </location>
</feature>
<evidence type="ECO:0008006" key="4">
    <source>
        <dbReference type="Google" id="ProtNLM"/>
    </source>
</evidence>
<reference evidence="3" key="1">
    <citation type="journal article" date="2019" name="Int. J. Syst. Evol. Microbiol.">
        <title>The Global Catalogue of Microorganisms (GCM) 10K type strain sequencing project: providing services to taxonomists for standard genome sequencing and annotation.</title>
        <authorList>
            <consortium name="The Broad Institute Genomics Platform"/>
            <consortium name="The Broad Institute Genome Sequencing Center for Infectious Disease"/>
            <person name="Wu L."/>
            <person name="Ma J."/>
        </authorList>
    </citation>
    <scope>NUCLEOTIDE SEQUENCE [LARGE SCALE GENOMIC DNA]</scope>
    <source>
        <strain evidence="3">CECT 8288</strain>
    </source>
</reference>
<protein>
    <recommendedName>
        <fullName evidence="4">Glycine rich protein</fullName>
    </recommendedName>
</protein>
<evidence type="ECO:0000313" key="3">
    <source>
        <dbReference type="Proteomes" id="UP001595710"/>
    </source>
</evidence>
<dbReference type="InterPro" id="IPR013783">
    <property type="entry name" value="Ig-like_fold"/>
</dbReference>
<organism evidence="2 3">
    <name type="scientific">Reinekea marina</name>
    <dbReference type="NCBI Taxonomy" id="1310421"/>
    <lineage>
        <taxon>Bacteria</taxon>
        <taxon>Pseudomonadati</taxon>
        <taxon>Pseudomonadota</taxon>
        <taxon>Gammaproteobacteria</taxon>
        <taxon>Oceanospirillales</taxon>
        <taxon>Saccharospirillaceae</taxon>
        <taxon>Reinekea</taxon>
    </lineage>
</organism>
<gene>
    <name evidence="2" type="ORF">ACFOND_10700</name>
</gene>
<proteinExistence type="predicted"/>
<feature type="compositionally biased region" description="Gly residues" evidence="1">
    <location>
        <begin position="492"/>
        <end position="509"/>
    </location>
</feature>
<dbReference type="EMBL" id="JBHRYN010000012">
    <property type="protein sequence ID" value="MFC3702112.1"/>
    <property type="molecule type" value="Genomic_DNA"/>
</dbReference>
<evidence type="ECO:0000313" key="2">
    <source>
        <dbReference type="EMBL" id="MFC3702112.1"/>
    </source>
</evidence>
<sequence>MKKTHVKIMAIPIWLTLLAGCNPDEKVEPPVVKNSPPIAVVQAPEVVNANFKVTLNAEESHDADEDELTYRWEQVSGPDVTNGAGFLTGETVSFSAPSEVSTLKLNLIVNDGEDDSQPESIAVNVLENTAAAYYVDGDLGSDTEGVGTREAPFASITKALCSVTKAQQDIYVKNKANNGIYSEKSDTCSPVDERSQTEWLTVPTGTSLYGGYDEYWHRDVTNSTLVDTVEDGFTFTDVDQPAWFSGFNVLAQDAKEPGVAVSVISVTGGNSMLTIADNQLIAGDVAAKITSNPQSSYGVRVGYLSKLRLERNEISSGAGGNALSYEVVFSSPAPDGANGKNASGTSGGSGGDGRGTLDYDGGKGGDNNSSGKSGEGRTNKNAGKSGAPGRSGNGSGYIAELITPLSTRPAVVFRCGNGFWGSYGYDGYGGNGGDGGDNAWPNNGGGGGGGGGGGQGGAGGRWGVGGCASIGVLLNRIEDVQLTDNTIISSNGGYGGSGSRGQLGGDGGKGGAGAKGNCTGWCAKNGKNGGAGQAGGNGGRGGAGGGGPSYGVLVGSQMSPLLTGNDIRSGNGGNGGFGGVNGHGGEGGYSYAIYDTNLNDGIVPVLSDNTLSFGEPGLGGNSTGTVGEPGNKGKAAATNW</sequence>
<dbReference type="RefSeq" id="WP_290281561.1">
    <property type="nucleotide sequence ID" value="NZ_JAUFQI010000001.1"/>
</dbReference>
<feature type="region of interest" description="Disordered" evidence="1">
    <location>
        <begin position="334"/>
        <end position="393"/>
    </location>
</feature>
<feature type="compositionally biased region" description="Gly residues" evidence="1">
    <location>
        <begin position="345"/>
        <end position="354"/>
    </location>
</feature>
<feature type="region of interest" description="Disordered" evidence="1">
    <location>
        <begin position="489"/>
        <end position="509"/>
    </location>
</feature>
<keyword evidence="3" id="KW-1185">Reference proteome</keyword>
<accession>A0ABV7WT52</accession>